<dbReference type="PRINTS" id="PR00039">
    <property type="entry name" value="HTHLYSR"/>
</dbReference>
<dbReference type="OrthoDB" id="9785745at2"/>
<name>A0A1M7H255_9BACL</name>
<evidence type="ECO:0000256" key="4">
    <source>
        <dbReference type="ARBA" id="ARBA00023163"/>
    </source>
</evidence>
<evidence type="ECO:0000259" key="5">
    <source>
        <dbReference type="PROSITE" id="PS50931"/>
    </source>
</evidence>
<accession>A0A1M7H255</accession>
<dbReference type="Pfam" id="PF00126">
    <property type="entry name" value="HTH_1"/>
    <property type="match status" value="1"/>
</dbReference>
<keyword evidence="7" id="KW-1185">Reference proteome</keyword>
<dbReference type="SUPFAM" id="SSF53850">
    <property type="entry name" value="Periplasmic binding protein-like II"/>
    <property type="match status" value="1"/>
</dbReference>
<evidence type="ECO:0000256" key="2">
    <source>
        <dbReference type="ARBA" id="ARBA00023015"/>
    </source>
</evidence>
<dbReference type="InterPro" id="IPR000847">
    <property type="entry name" value="LysR_HTH_N"/>
</dbReference>
<dbReference type="InterPro" id="IPR036390">
    <property type="entry name" value="WH_DNA-bd_sf"/>
</dbReference>
<keyword evidence="4" id="KW-0804">Transcription</keyword>
<sequence>MNEIQLQTFLTIVEHKSYSKAAEVLNVTQPTITSRIKALEDILQCELFKRVGHDIFLTKEGNMLIEYANKILIYIKHSKEIPNILKSPVIKVGFSPGYDYSFIIELLKTVKSIGGMDIKVTEGHDSVSLNENILSGEMDIVFTREVLADSREVVSEYLFDNNLILVLPADHHLCSKQSLSIEDLNNETIISFRRNSVLWQLIDKELIGANNLTRIDVENNEMLLKAVANDLGIGIIPELGIDKRHEPGIEVREISNLYNLQNSVYVQYRKNIQMENIAKKIIYSIIQHKYSVSHAE</sequence>
<dbReference type="Gene3D" id="1.10.10.10">
    <property type="entry name" value="Winged helix-like DNA-binding domain superfamily/Winged helix DNA-binding domain"/>
    <property type="match status" value="1"/>
</dbReference>
<proteinExistence type="inferred from homology"/>
<dbReference type="InterPro" id="IPR036388">
    <property type="entry name" value="WH-like_DNA-bd_sf"/>
</dbReference>
<dbReference type="PANTHER" id="PTHR30126:SF40">
    <property type="entry name" value="HTH-TYPE TRANSCRIPTIONAL REGULATOR GLTR"/>
    <property type="match status" value="1"/>
</dbReference>
<dbReference type="Gene3D" id="3.40.190.290">
    <property type="match status" value="1"/>
</dbReference>
<dbReference type="Proteomes" id="UP000184206">
    <property type="component" value="Unassembled WGS sequence"/>
</dbReference>
<dbReference type="SUPFAM" id="SSF46785">
    <property type="entry name" value="Winged helix' DNA-binding domain"/>
    <property type="match status" value="1"/>
</dbReference>
<dbReference type="PANTHER" id="PTHR30126">
    <property type="entry name" value="HTH-TYPE TRANSCRIPTIONAL REGULATOR"/>
    <property type="match status" value="1"/>
</dbReference>
<keyword evidence="3 6" id="KW-0238">DNA-binding</keyword>
<dbReference type="CDD" id="cd05466">
    <property type="entry name" value="PBP2_LTTR_substrate"/>
    <property type="match status" value="1"/>
</dbReference>
<protein>
    <submittedName>
        <fullName evidence="6">DNA-binding transcriptional regulator, LysR family</fullName>
    </submittedName>
</protein>
<dbReference type="STRING" id="1123231.SAMN02745189_01761"/>
<dbReference type="InterPro" id="IPR005119">
    <property type="entry name" value="LysR_subst-bd"/>
</dbReference>
<reference evidence="6 7" key="1">
    <citation type="submission" date="2016-11" db="EMBL/GenBank/DDBJ databases">
        <authorList>
            <person name="Jaros S."/>
            <person name="Januszkiewicz K."/>
            <person name="Wedrychowicz H."/>
        </authorList>
    </citation>
    <scope>NUCLEOTIDE SEQUENCE [LARGE SCALE GENOMIC DNA]</scope>
    <source>
        <strain evidence="6 7">DSM 16010</strain>
    </source>
</reference>
<dbReference type="Pfam" id="PF03466">
    <property type="entry name" value="LysR_substrate"/>
    <property type="match status" value="1"/>
</dbReference>
<evidence type="ECO:0000313" key="7">
    <source>
        <dbReference type="Proteomes" id="UP000184206"/>
    </source>
</evidence>
<organism evidence="6 7">
    <name type="scientific">Lacicoccus alkaliphilus DSM 16010</name>
    <dbReference type="NCBI Taxonomy" id="1123231"/>
    <lineage>
        <taxon>Bacteria</taxon>
        <taxon>Bacillati</taxon>
        <taxon>Bacillota</taxon>
        <taxon>Bacilli</taxon>
        <taxon>Bacillales</taxon>
        <taxon>Salinicoccaceae</taxon>
        <taxon>Lacicoccus</taxon>
    </lineage>
</organism>
<comment type="similarity">
    <text evidence="1">Belongs to the LysR transcriptional regulatory family.</text>
</comment>
<dbReference type="RefSeq" id="WP_072710204.1">
    <property type="nucleotide sequence ID" value="NZ_FRCF01000007.1"/>
</dbReference>
<gene>
    <name evidence="6" type="ORF">SAMN02745189_01761</name>
</gene>
<keyword evidence="2" id="KW-0805">Transcription regulation</keyword>
<evidence type="ECO:0000313" key="6">
    <source>
        <dbReference type="EMBL" id="SHM22249.1"/>
    </source>
</evidence>
<feature type="domain" description="HTH lysR-type" evidence="5">
    <location>
        <begin position="1"/>
        <end position="58"/>
    </location>
</feature>
<dbReference type="EMBL" id="FRCF01000007">
    <property type="protein sequence ID" value="SHM22249.1"/>
    <property type="molecule type" value="Genomic_DNA"/>
</dbReference>
<evidence type="ECO:0000256" key="1">
    <source>
        <dbReference type="ARBA" id="ARBA00009437"/>
    </source>
</evidence>
<dbReference type="GO" id="GO:0000976">
    <property type="term" value="F:transcription cis-regulatory region binding"/>
    <property type="evidence" value="ECO:0007669"/>
    <property type="project" value="TreeGrafter"/>
</dbReference>
<evidence type="ECO:0000256" key="3">
    <source>
        <dbReference type="ARBA" id="ARBA00023125"/>
    </source>
</evidence>
<dbReference type="AlphaFoldDB" id="A0A1M7H255"/>
<dbReference type="PROSITE" id="PS50931">
    <property type="entry name" value="HTH_LYSR"/>
    <property type="match status" value="1"/>
</dbReference>
<dbReference type="GO" id="GO:0003700">
    <property type="term" value="F:DNA-binding transcription factor activity"/>
    <property type="evidence" value="ECO:0007669"/>
    <property type="project" value="InterPro"/>
</dbReference>